<organism evidence="1 2">
    <name type="scientific">Actinosynnema pretiosum</name>
    <dbReference type="NCBI Taxonomy" id="42197"/>
    <lineage>
        <taxon>Bacteria</taxon>
        <taxon>Bacillati</taxon>
        <taxon>Actinomycetota</taxon>
        <taxon>Actinomycetes</taxon>
        <taxon>Pseudonocardiales</taxon>
        <taxon>Pseudonocardiaceae</taxon>
        <taxon>Actinosynnema</taxon>
    </lineage>
</organism>
<reference evidence="1" key="1">
    <citation type="submission" date="2017-09" db="EMBL/GenBank/DDBJ databases">
        <title>Complete Genome Sequence of ansamitocin-producing Bacterium Actinosynnema pretiosum X47.</title>
        <authorList>
            <person name="Cao G."/>
            <person name="Zong G."/>
            <person name="Zhong C."/>
            <person name="Fu J."/>
        </authorList>
    </citation>
    <scope>NUCLEOTIDE SEQUENCE [LARGE SCALE GENOMIC DNA]</scope>
    <source>
        <strain evidence="1">X47</strain>
    </source>
</reference>
<dbReference type="KEGG" id="apre:CNX65_30515"/>
<dbReference type="InterPro" id="IPR036291">
    <property type="entry name" value="NAD(P)-bd_dom_sf"/>
</dbReference>
<dbReference type="RefSeq" id="WP_096496824.1">
    <property type="nucleotide sequence ID" value="NZ_CP023445.1"/>
</dbReference>
<dbReference type="Proteomes" id="UP000218505">
    <property type="component" value="Chromosome"/>
</dbReference>
<name>A0A290ZDP2_9PSEU</name>
<evidence type="ECO:0000313" key="1">
    <source>
        <dbReference type="EMBL" id="ATE57092.1"/>
    </source>
</evidence>
<protein>
    <submittedName>
        <fullName evidence="1">NAD(P)-dependent oxidoreductase</fullName>
    </submittedName>
</protein>
<dbReference type="PANTHER" id="PTHR43162:SF1">
    <property type="entry name" value="PRESTALK A DIFFERENTIATION PROTEIN A"/>
    <property type="match status" value="1"/>
</dbReference>
<dbReference type="EMBL" id="CP023445">
    <property type="protein sequence ID" value="ATE57092.1"/>
    <property type="molecule type" value="Genomic_DNA"/>
</dbReference>
<gene>
    <name evidence="1" type="ORF">CNX65_30515</name>
</gene>
<dbReference type="AlphaFoldDB" id="A0A290ZDP2"/>
<dbReference type="SUPFAM" id="SSF51735">
    <property type="entry name" value="NAD(P)-binding Rossmann-fold domains"/>
    <property type="match status" value="1"/>
</dbReference>
<dbReference type="Gene3D" id="3.90.25.10">
    <property type="entry name" value="UDP-galactose 4-epimerase, domain 1"/>
    <property type="match status" value="1"/>
</dbReference>
<dbReference type="PANTHER" id="PTHR43162">
    <property type="match status" value="1"/>
</dbReference>
<dbReference type="InterPro" id="IPR051604">
    <property type="entry name" value="Ergot_Alk_Oxidoreductase"/>
</dbReference>
<dbReference type="Gene3D" id="3.40.50.720">
    <property type="entry name" value="NAD(P)-binding Rossmann-like Domain"/>
    <property type="match status" value="1"/>
</dbReference>
<proteinExistence type="predicted"/>
<evidence type="ECO:0000313" key="2">
    <source>
        <dbReference type="Proteomes" id="UP000218505"/>
    </source>
</evidence>
<accession>A0A290ZDP2</accession>
<keyword evidence="2" id="KW-1185">Reference proteome</keyword>
<sequence length="250" mass="25717">MILITGASGTIGGAVSRLLSERGVPHRAASRTSAFPVDYGDPASLRAAAEGVDALLLVSPGGPDVPVHDRAVLAAAPHVRRVVKLSAIGRVGPARPHLPTEALVRERPEWAVLKPSAFASNALRWGGDPVPNPFGDGGSGVVDPRDVAEVAVAALLGECSGELVLTGPEVLSVPEQVAVLNGITGRNWSTADVPLEQLVAGLPEASARVLAEGVELVRGGGNEVVTGTVAEVLGRPARSFATWAREVYPR</sequence>